<gene>
    <name evidence="1" type="ORF">FZC37_00100</name>
</gene>
<dbReference type="Proteomes" id="UP000323844">
    <property type="component" value="Chromosome"/>
</dbReference>
<dbReference type="KEGG" id="snay:FZC37_00100"/>
<dbReference type="OrthoDB" id="10019603at2"/>
<organism evidence="1 2">
    <name type="scientific">Candidatus Sneabacter namystus</name>
    <dbReference type="NCBI Taxonomy" id="2601646"/>
    <lineage>
        <taxon>Bacteria</taxon>
        <taxon>Pseudomonadati</taxon>
        <taxon>Pseudomonadota</taxon>
        <taxon>Alphaproteobacteria</taxon>
        <taxon>Rickettsiales</taxon>
        <taxon>Rickettsiaceae</taxon>
        <taxon>Rickettsieae</taxon>
        <taxon>Candidatus Sneabacter</taxon>
    </lineage>
</organism>
<reference evidence="1 2" key="1">
    <citation type="submission" date="2019-08" db="EMBL/GenBank/DDBJ databases">
        <title>Highly reduced genomes of protist endosymbionts show evolutionary convergence.</title>
        <authorList>
            <person name="George E."/>
            <person name="Husnik F."/>
            <person name="Tashyreva D."/>
            <person name="Prokopchuk G."/>
            <person name="Horak A."/>
            <person name="Kwong W.K."/>
            <person name="Lukes J."/>
            <person name="Keeling P.J."/>
        </authorList>
    </citation>
    <scope>NUCLEOTIDE SEQUENCE [LARGE SCALE GENOMIC DNA]</scope>
    <source>
        <strain evidence="1">1621</strain>
    </source>
</reference>
<evidence type="ECO:0000313" key="1">
    <source>
        <dbReference type="EMBL" id="QEK39351.1"/>
    </source>
</evidence>
<protein>
    <submittedName>
        <fullName evidence="1">Uncharacterized protein</fullName>
    </submittedName>
</protein>
<evidence type="ECO:0000313" key="2">
    <source>
        <dbReference type="Proteomes" id="UP000323844"/>
    </source>
</evidence>
<proteinExistence type="predicted"/>
<accession>A0A5C0UIC6</accession>
<dbReference type="EMBL" id="CP043312">
    <property type="protein sequence ID" value="QEK39351.1"/>
    <property type="molecule type" value="Genomic_DNA"/>
</dbReference>
<keyword evidence="2" id="KW-1185">Reference proteome</keyword>
<sequence length="389" mass="44361">MTTISFLWCKVMTLYHEVHKEAEQRRQHTTTEVQKLLKVVEDAIKNFHDGEEALQCRTLARIKEDRSMLQKAVGTFFPEKDIPALTSNKMSNLLNGAEYIISEHWDAISGGTLSNFANWKNCEEYPIGQRFYNISTSSLLNFIQTAGLSVLIEESKGKKIFDIPRLQKEGIYAVDNSPNIQGVRVSEETAKLVKDWNWYFKDDKSPQNGEIAFPHVGFFFGGSRQDVRYLDKQFRAEDCSSSVQKWTKAEHTFTTRDMLAVINDMPGQHPDYVKGVLTPLKQDREIKAGDVFVTSRFHTGIVAKNLPDDSAHMATLSYTRYMPVIEGLVYQELPIALPKQDSHVKSAISASSISNKDSDVPIEYWDCVEESPTDFTEKTVYYFEYIGDC</sequence>
<dbReference type="AlphaFoldDB" id="A0A5C0UIC6"/>
<name>A0A5C0UIC6_9RICK</name>